<protein>
    <recommendedName>
        <fullName evidence="12">Probable aspartate--tRNA ligase, cytoplasmic</fullName>
        <ecNumber evidence="3">6.1.1.12</ecNumber>
    </recommendedName>
    <alternativeName>
        <fullName evidence="10">Aspartyl-tRNA synthetase</fullName>
    </alternativeName>
</protein>
<dbReference type="FunFam" id="3.30.930.10:FF:000038">
    <property type="entry name" value="Aspartate--tRNA ligase"/>
    <property type="match status" value="1"/>
</dbReference>
<keyword evidence="8" id="KW-0648">Protein biosynthesis</keyword>
<feature type="compositionally biased region" description="Low complexity" evidence="13">
    <location>
        <begin position="88"/>
        <end position="106"/>
    </location>
</feature>
<comment type="subcellular location">
    <subcellularLocation>
        <location evidence="1">Cytoplasm</location>
    </subcellularLocation>
</comment>
<dbReference type="InterPro" id="IPR045864">
    <property type="entry name" value="aa-tRNA-synth_II/BPL/LPL"/>
</dbReference>
<feature type="compositionally biased region" description="Polar residues" evidence="13">
    <location>
        <begin position="37"/>
        <end position="56"/>
    </location>
</feature>
<evidence type="ECO:0000313" key="15">
    <source>
        <dbReference type="EMBL" id="KAH7362462.1"/>
    </source>
</evidence>
<organism evidence="15 16">
    <name type="scientific">Plectosphaerella cucumerina</name>
    <dbReference type="NCBI Taxonomy" id="40658"/>
    <lineage>
        <taxon>Eukaryota</taxon>
        <taxon>Fungi</taxon>
        <taxon>Dikarya</taxon>
        <taxon>Ascomycota</taxon>
        <taxon>Pezizomycotina</taxon>
        <taxon>Sordariomycetes</taxon>
        <taxon>Hypocreomycetidae</taxon>
        <taxon>Glomerellales</taxon>
        <taxon>Plectosphaerellaceae</taxon>
        <taxon>Plectosphaerella</taxon>
    </lineage>
</organism>
<evidence type="ECO:0000256" key="2">
    <source>
        <dbReference type="ARBA" id="ARBA00005312"/>
    </source>
</evidence>
<keyword evidence="16" id="KW-1185">Reference proteome</keyword>
<dbReference type="InterPro" id="IPR004523">
    <property type="entry name" value="Asp-tRNA_synthase_2"/>
</dbReference>
<dbReference type="NCBIfam" id="NF003483">
    <property type="entry name" value="PRK05159.1"/>
    <property type="match status" value="1"/>
</dbReference>
<keyword evidence="5" id="KW-0436">Ligase</keyword>
<dbReference type="GO" id="GO:0005829">
    <property type="term" value="C:cytosol"/>
    <property type="evidence" value="ECO:0007669"/>
    <property type="project" value="TreeGrafter"/>
</dbReference>
<gene>
    <name evidence="15" type="ORF">B0T11DRAFT_305874</name>
</gene>
<dbReference type="InterPro" id="IPR006195">
    <property type="entry name" value="aa-tRNA-synth_II"/>
</dbReference>
<reference evidence="15" key="1">
    <citation type="journal article" date="2021" name="Nat. Commun.">
        <title>Genetic determinants of endophytism in the Arabidopsis root mycobiome.</title>
        <authorList>
            <person name="Mesny F."/>
            <person name="Miyauchi S."/>
            <person name="Thiergart T."/>
            <person name="Pickel B."/>
            <person name="Atanasova L."/>
            <person name="Karlsson M."/>
            <person name="Huettel B."/>
            <person name="Barry K.W."/>
            <person name="Haridas S."/>
            <person name="Chen C."/>
            <person name="Bauer D."/>
            <person name="Andreopoulos W."/>
            <person name="Pangilinan J."/>
            <person name="LaButti K."/>
            <person name="Riley R."/>
            <person name="Lipzen A."/>
            <person name="Clum A."/>
            <person name="Drula E."/>
            <person name="Henrissat B."/>
            <person name="Kohler A."/>
            <person name="Grigoriev I.V."/>
            <person name="Martin F.M."/>
            <person name="Hacquard S."/>
        </authorList>
    </citation>
    <scope>NUCLEOTIDE SEQUENCE</scope>
    <source>
        <strain evidence="15">MPI-CAGE-AT-0016</strain>
    </source>
</reference>
<dbReference type="GO" id="GO:0005524">
    <property type="term" value="F:ATP binding"/>
    <property type="evidence" value="ECO:0007669"/>
    <property type="project" value="UniProtKB-KW"/>
</dbReference>
<dbReference type="PANTHER" id="PTHR43450:SF2">
    <property type="entry name" value="ASPARTATE--TRNA LIGASE"/>
    <property type="match status" value="1"/>
</dbReference>
<keyword evidence="4" id="KW-0963">Cytoplasm</keyword>
<dbReference type="SUPFAM" id="SSF55681">
    <property type="entry name" value="Class II aaRS and biotin synthetases"/>
    <property type="match status" value="1"/>
</dbReference>
<dbReference type="Gene3D" id="2.40.50.140">
    <property type="entry name" value="Nucleic acid-binding proteins"/>
    <property type="match status" value="1"/>
</dbReference>
<dbReference type="NCBIfam" id="TIGR00458">
    <property type="entry name" value="aspS_nondisc"/>
    <property type="match status" value="1"/>
</dbReference>
<dbReference type="InterPro" id="IPR012340">
    <property type="entry name" value="NA-bd_OB-fold"/>
</dbReference>
<dbReference type="GO" id="GO:0004815">
    <property type="term" value="F:aspartate-tRNA ligase activity"/>
    <property type="evidence" value="ECO:0007669"/>
    <property type="project" value="UniProtKB-EC"/>
</dbReference>
<accession>A0A8K0TGU8</accession>
<dbReference type="Pfam" id="PF09924">
    <property type="entry name" value="LPG_synthase_C"/>
    <property type="match status" value="1"/>
</dbReference>
<dbReference type="GO" id="GO:0003723">
    <property type="term" value="F:RNA binding"/>
    <property type="evidence" value="ECO:0007669"/>
    <property type="project" value="TreeGrafter"/>
</dbReference>
<evidence type="ECO:0000256" key="12">
    <source>
        <dbReference type="ARBA" id="ARBA00070516"/>
    </source>
</evidence>
<dbReference type="CDD" id="cd00776">
    <property type="entry name" value="AsxRS_core"/>
    <property type="match status" value="1"/>
</dbReference>
<evidence type="ECO:0000256" key="9">
    <source>
        <dbReference type="ARBA" id="ARBA00023146"/>
    </source>
</evidence>
<dbReference type="InterPro" id="IPR002312">
    <property type="entry name" value="Asp/Asn-tRNA-synth_IIb"/>
</dbReference>
<dbReference type="OrthoDB" id="372395at2759"/>
<dbReference type="EMBL" id="JAGPXD010000003">
    <property type="protein sequence ID" value="KAH7362462.1"/>
    <property type="molecule type" value="Genomic_DNA"/>
</dbReference>
<dbReference type="Pfam" id="PF01336">
    <property type="entry name" value="tRNA_anti-codon"/>
    <property type="match status" value="1"/>
</dbReference>
<feature type="region of interest" description="Disordered" evidence="13">
    <location>
        <begin position="33"/>
        <end position="131"/>
    </location>
</feature>
<evidence type="ECO:0000256" key="11">
    <source>
        <dbReference type="ARBA" id="ARBA00047904"/>
    </source>
</evidence>
<evidence type="ECO:0000256" key="3">
    <source>
        <dbReference type="ARBA" id="ARBA00012841"/>
    </source>
</evidence>
<comment type="catalytic activity">
    <reaction evidence="11">
        <text>tRNA(Asp) + L-aspartate + ATP = L-aspartyl-tRNA(Asp) + AMP + diphosphate</text>
        <dbReference type="Rhea" id="RHEA:19649"/>
        <dbReference type="Rhea" id="RHEA-COMP:9660"/>
        <dbReference type="Rhea" id="RHEA-COMP:9678"/>
        <dbReference type="ChEBI" id="CHEBI:29991"/>
        <dbReference type="ChEBI" id="CHEBI:30616"/>
        <dbReference type="ChEBI" id="CHEBI:33019"/>
        <dbReference type="ChEBI" id="CHEBI:78442"/>
        <dbReference type="ChEBI" id="CHEBI:78516"/>
        <dbReference type="ChEBI" id="CHEBI:456215"/>
        <dbReference type="EC" id="6.1.1.12"/>
    </reaction>
</comment>
<dbReference type="InterPro" id="IPR004364">
    <property type="entry name" value="Aa-tRNA-synt_II"/>
</dbReference>
<dbReference type="PROSITE" id="PS50862">
    <property type="entry name" value="AA_TRNA_LIGASE_II"/>
    <property type="match status" value="1"/>
</dbReference>
<comment type="similarity">
    <text evidence="2">Belongs to the class-II aminoacyl-tRNA synthetase family. Type 2 subfamily.</text>
</comment>
<keyword evidence="7" id="KW-0067">ATP-binding</keyword>
<dbReference type="Pfam" id="PF00152">
    <property type="entry name" value="tRNA-synt_2"/>
    <property type="match status" value="1"/>
</dbReference>
<dbReference type="PRINTS" id="PR01042">
    <property type="entry name" value="TRNASYNTHASP"/>
</dbReference>
<dbReference type="CDD" id="cd04320">
    <property type="entry name" value="AspRS_cyto_N"/>
    <property type="match status" value="1"/>
</dbReference>
<feature type="domain" description="Aminoacyl-transfer RNA synthetases class-II family profile" evidence="14">
    <location>
        <begin position="270"/>
        <end position="570"/>
    </location>
</feature>
<evidence type="ECO:0000259" key="14">
    <source>
        <dbReference type="PROSITE" id="PS50862"/>
    </source>
</evidence>
<dbReference type="GO" id="GO:0006422">
    <property type="term" value="P:aspartyl-tRNA aminoacylation"/>
    <property type="evidence" value="ECO:0007669"/>
    <property type="project" value="InterPro"/>
</dbReference>
<dbReference type="PANTHER" id="PTHR43450">
    <property type="entry name" value="ASPARTYL-TRNA SYNTHETASE"/>
    <property type="match status" value="1"/>
</dbReference>
<feature type="region of interest" description="Disordered" evidence="13">
    <location>
        <begin position="694"/>
        <end position="723"/>
    </location>
</feature>
<dbReference type="HAMAP" id="MF_02075">
    <property type="entry name" value="Asp_tRNA_synth_type2"/>
    <property type="match status" value="1"/>
</dbReference>
<evidence type="ECO:0000256" key="6">
    <source>
        <dbReference type="ARBA" id="ARBA00022741"/>
    </source>
</evidence>
<dbReference type="EC" id="6.1.1.12" evidence="3"/>
<comment type="caution">
    <text evidence="15">The sequence shown here is derived from an EMBL/GenBank/DDBJ whole genome shotgun (WGS) entry which is preliminary data.</text>
</comment>
<dbReference type="InterPro" id="IPR004365">
    <property type="entry name" value="NA-bd_OB_tRNA"/>
</dbReference>
<dbReference type="AlphaFoldDB" id="A0A8K0TGU8"/>
<evidence type="ECO:0000256" key="7">
    <source>
        <dbReference type="ARBA" id="ARBA00022840"/>
    </source>
</evidence>
<keyword evidence="6" id="KW-0547">Nucleotide-binding</keyword>
<dbReference type="Proteomes" id="UP000813385">
    <property type="component" value="Unassembled WGS sequence"/>
</dbReference>
<dbReference type="GO" id="GO:0017101">
    <property type="term" value="C:aminoacyl-tRNA synthetase multienzyme complex"/>
    <property type="evidence" value="ECO:0007669"/>
    <property type="project" value="TreeGrafter"/>
</dbReference>
<evidence type="ECO:0000256" key="1">
    <source>
        <dbReference type="ARBA" id="ARBA00004496"/>
    </source>
</evidence>
<evidence type="ECO:0000313" key="16">
    <source>
        <dbReference type="Proteomes" id="UP000813385"/>
    </source>
</evidence>
<dbReference type="InterPro" id="IPR024320">
    <property type="entry name" value="LPG_synthase_C"/>
</dbReference>
<evidence type="ECO:0000256" key="8">
    <source>
        <dbReference type="ARBA" id="ARBA00022917"/>
    </source>
</evidence>
<evidence type="ECO:0000256" key="13">
    <source>
        <dbReference type="SAM" id="MobiDB-lite"/>
    </source>
</evidence>
<evidence type="ECO:0000256" key="5">
    <source>
        <dbReference type="ARBA" id="ARBA00022598"/>
    </source>
</evidence>
<dbReference type="SUPFAM" id="SSF50249">
    <property type="entry name" value="Nucleic acid-binding proteins"/>
    <property type="match status" value="1"/>
</dbReference>
<evidence type="ECO:0000256" key="4">
    <source>
        <dbReference type="ARBA" id="ARBA00022490"/>
    </source>
</evidence>
<keyword evidence="9" id="KW-0030">Aminoacyl-tRNA synthetase</keyword>
<evidence type="ECO:0000256" key="10">
    <source>
        <dbReference type="ARBA" id="ARBA00033155"/>
    </source>
</evidence>
<dbReference type="Gene3D" id="3.30.930.10">
    <property type="entry name" value="Bira Bifunctional Protein, Domain 2"/>
    <property type="match status" value="1"/>
</dbReference>
<sequence length="877" mass="98559">MATTDGTTTRPRPLSGNPFARIAHKIASLKSGEAAFRSQSQPNSLEKTALRNSVVKTGSGDLERLKNPTSDPDVYSQVKPNGKARTITPPASSRQSSQTARSQPSRIQRDDEEPEPRESMDRYGSDSSDSEVDRIMSIAEATKQPIGSTITFRARIHTQRRMSRFLDFILFRDQTDTIQGVLSRAHPNMVRWVQHLHPESIVQVTGTLQKPLEDVRSALHSDIEVNIDSVYLVSSAQQPAFSNYRPPDAMNKRLNSRILDLRHPSNQALFRVRAAVTRTFRNSLEDQGFMEMHTPKLQPAATESGAAVFKVNYFGRRAFLAQSPQLAKQMAISADFGRVYEVGPVFRAENSNTHRHLTEYTGLDIEMALKSDYHEMMSVVDSVLKDIFRAVQSMPEMKSIRERWPSEDIVFLDETPILVFKDAIQMLRDDGRDVAEEDLSTRDEIRLGELVKEKFKTDYYILDKFPKNARPFYTHPDDDPQWTNSFDIFVRGQEICTGGQRIHDPDLLRASMADNGVLEEDMAEYLSAFDLGAPPHGGAGLGLDRLVFLLLQLGDIRYATLFFRDPKSLPAKPPSLPHPSADTTKSRVGLDHPPIEELIANYGDASNTSWLDERFQIWRHHTGAAVGYVPQGRLAMVIGDPLCDPRQYKEVAPAFVDFCLRELKLTPIWMLVSVEVEEVLGKHLGWRTLSCTEEQRTDGDHHAGPSGREARRMQREGVKVHEVRPDDAFRKRADESVARWKASRKGKQVHLTEVRPWVDMAHRRYFAAEKDGVIHAMVVLHQLAPRHGWQVKWALDFPGSPNGAIEVTVEHALSTVPGAVTFGVGVSDRLTPGEHLGGARARFLAKSYDAIVKSLGLGRKAEFREKFGVLAQGTIRT</sequence>
<name>A0A8K0TGU8_9PEZI</name>
<proteinExistence type="inferred from homology"/>